<dbReference type="PANTHER" id="PTHR46049:SF5">
    <property type="entry name" value="PLECKSTRIN HOMOLOGY DOMAIN-CONTAINING FAMILY H MEMBER 3"/>
    <property type="match status" value="1"/>
</dbReference>
<dbReference type="SMART" id="SM00242">
    <property type="entry name" value="MYSc"/>
    <property type="match status" value="1"/>
</dbReference>
<keyword evidence="2" id="KW-0963">Cytoplasm</keyword>
<dbReference type="FunFam" id="1.20.58.530:FF:000005">
    <property type="entry name" value="unconventional myosin-IXa isoform X1"/>
    <property type="match status" value="1"/>
</dbReference>
<dbReference type="GO" id="GO:0005524">
    <property type="term" value="F:ATP binding"/>
    <property type="evidence" value="ECO:0007669"/>
    <property type="project" value="UniProtKB-UniRule"/>
</dbReference>
<dbReference type="STRING" id="1555241.A0A4P9X8G3"/>
<dbReference type="GO" id="GO:0003779">
    <property type="term" value="F:actin binding"/>
    <property type="evidence" value="ECO:0007669"/>
    <property type="project" value="UniProtKB-KW"/>
</dbReference>
<dbReference type="PANTHER" id="PTHR46049">
    <property type="entry name" value="AGAP003327-PA"/>
    <property type="match status" value="1"/>
</dbReference>
<feature type="domain" description="Myosin motor" evidence="10">
    <location>
        <begin position="7"/>
        <end position="692"/>
    </location>
</feature>
<gene>
    <name evidence="11" type="ORF">CXG81DRAFT_571</name>
</gene>
<keyword evidence="3 9" id="KW-0547">Nucleotide-binding</keyword>
<dbReference type="InterPro" id="IPR001609">
    <property type="entry name" value="Myosin_head_motor_dom-like"/>
</dbReference>
<sequence length="763" mass="85084">MHPSSVAGGPDMILLEELHEGALFHQLQQRFQRDEVYTYTGNILVAMNPFKSLPIYDRGHVQQYRDQPLGSMPPHVFAIANEAYYNMMRSKANQCVIISGESGAGKTETTKLILSYLAAVSTQSSLVQEQILDASPILEAFGNAKTVRNDNSSRFGKFIEVQFTPEGAIVGAKILDFLLERSRVVAQSPEERNYHIFYNLLAGATPEERATWDLQPPSAFEYLNRSGCMTVEGTDDAKALKTIREAFATLRFTNTSAIFKCLAAILHLGNTVFVPDVQDGAAVADRAPLQRAARLLGLDGDKLLATLVQRSTVTRGETFVTPLSCAQAQDSRDALAKALYGKLFSWIVGFINETTKRDDSLPFVGVLDIFGFENFATNSFEQFCINYANERLQFFFNQHIFRLEQEEYDRENIAWHTIAFVDNQACIDLISKKPLGLLWLLDEEAGFPKASDATCLDKFHATHDKHAHYVRPKTKAPAFGVRHYAGEVTYQIQDFLDKNRDTLRTDLMEVMSESHEPFVAELFKMIDLSQLEELLASHPALKTALGGGTGGTSPSSGKSPTVGAQFHGSLSDLIATLAACDPFFVRCIKPNMQKAPGAIDRALVLTQLRCAGMLETIQVRKAGYAVRLPMVQLISRHAMLCASAGDPAITPAEACRRIMAQLPDALLGQWQIGLTKVFMKGQVDTALEVLRARKRHQYAAHIQSVVRGWIQRRRYAALLRQYTIAATAARVYVARRRRRRVLSGILRAQAAWRASRVRRVFRI</sequence>
<evidence type="ECO:0000256" key="5">
    <source>
        <dbReference type="ARBA" id="ARBA00023054"/>
    </source>
</evidence>
<dbReference type="CDD" id="cd00124">
    <property type="entry name" value="MYSc"/>
    <property type="match status" value="1"/>
</dbReference>
<dbReference type="FunFam" id="1.10.10.820:FF:000001">
    <property type="entry name" value="Myosin heavy chain"/>
    <property type="match status" value="1"/>
</dbReference>
<feature type="region of interest" description="Actin-binding" evidence="9">
    <location>
        <begin position="570"/>
        <end position="592"/>
    </location>
</feature>
<dbReference type="SUPFAM" id="SSF52540">
    <property type="entry name" value="P-loop containing nucleoside triphosphate hydrolases"/>
    <property type="match status" value="1"/>
</dbReference>
<comment type="similarity">
    <text evidence="9">Belongs to the TRAFAC class myosin-kinesin ATPase superfamily. Myosin family.</text>
</comment>
<dbReference type="Gene3D" id="1.10.10.820">
    <property type="match status" value="1"/>
</dbReference>
<feature type="binding site" evidence="9">
    <location>
        <begin position="100"/>
        <end position="107"/>
    </location>
    <ligand>
        <name>ATP</name>
        <dbReference type="ChEBI" id="CHEBI:30616"/>
    </ligand>
</feature>
<dbReference type="Gene3D" id="1.20.120.720">
    <property type="entry name" value="Myosin VI head, motor domain, U50 subdomain"/>
    <property type="match status" value="1"/>
</dbReference>
<dbReference type="Proteomes" id="UP000274922">
    <property type="component" value="Unassembled WGS sequence"/>
</dbReference>
<evidence type="ECO:0000256" key="1">
    <source>
        <dbReference type="ARBA" id="ARBA00004496"/>
    </source>
</evidence>
<dbReference type="Gene3D" id="3.40.850.10">
    <property type="entry name" value="Kinesin motor domain"/>
    <property type="match status" value="1"/>
</dbReference>
<evidence type="ECO:0000256" key="2">
    <source>
        <dbReference type="ARBA" id="ARBA00022490"/>
    </source>
</evidence>
<dbReference type="Gene3D" id="1.20.5.4820">
    <property type="match status" value="1"/>
</dbReference>
<evidence type="ECO:0000256" key="3">
    <source>
        <dbReference type="ARBA" id="ARBA00022741"/>
    </source>
</evidence>
<keyword evidence="12" id="KW-1185">Reference proteome</keyword>
<dbReference type="Gene3D" id="1.20.58.530">
    <property type="match status" value="1"/>
</dbReference>
<reference evidence="12" key="1">
    <citation type="journal article" date="2018" name="Nat. Microbiol.">
        <title>Leveraging single-cell genomics to expand the fungal tree of life.</title>
        <authorList>
            <person name="Ahrendt S.R."/>
            <person name="Quandt C.A."/>
            <person name="Ciobanu D."/>
            <person name="Clum A."/>
            <person name="Salamov A."/>
            <person name="Andreopoulos B."/>
            <person name="Cheng J.F."/>
            <person name="Woyke T."/>
            <person name="Pelin A."/>
            <person name="Henrissat B."/>
            <person name="Reynolds N.K."/>
            <person name="Benny G.L."/>
            <person name="Smith M.E."/>
            <person name="James T.Y."/>
            <person name="Grigoriev I.V."/>
        </authorList>
    </citation>
    <scope>NUCLEOTIDE SEQUENCE [LARGE SCALE GENOMIC DNA]</scope>
    <source>
        <strain evidence="12">ATCC 52028</strain>
    </source>
</reference>
<keyword evidence="6 9" id="KW-0518">Myosin</keyword>
<evidence type="ECO:0000256" key="9">
    <source>
        <dbReference type="PROSITE-ProRule" id="PRU00782"/>
    </source>
</evidence>
<comment type="subcellular location">
    <subcellularLocation>
        <location evidence="1">Cytoplasm</location>
    </subcellularLocation>
</comment>
<keyword evidence="7 9" id="KW-0505">Motor protein</keyword>
<evidence type="ECO:0000256" key="4">
    <source>
        <dbReference type="ARBA" id="ARBA00022840"/>
    </source>
</evidence>
<evidence type="ECO:0000256" key="8">
    <source>
        <dbReference type="ARBA" id="ARBA00023203"/>
    </source>
</evidence>
<dbReference type="GO" id="GO:0005737">
    <property type="term" value="C:cytoplasm"/>
    <property type="evidence" value="ECO:0007669"/>
    <property type="project" value="UniProtKB-SubCell"/>
</dbReference>
<dbReference type="PRINTS" id="PR00193">
    <property type="entry name" value="MYOSINHEAVY"/>
</dbReference>
<keyword evidence="8 9" id="KW-0009">Actin-binding</keyword>
<dbReference type="Pfam" id="PF00063">
    <property type="entry name" value="Myosin_head"/>
    <property type="match status" value="1"/>
</dbReference>
<evidence type="ECO:0000259" key="10">
    <source>
        <dbReference type="PROSITE" id="PS51456"/>
    </source>
</evidence>
<dbReference type="InterPro" id="IPR051724">
    <property type="entry name" value="Actin_motor_Myosin"/>
</dbReference>
<dbReference type="SMART" id="SM00015">
    <property type="entry name" value="IQ"/>
    <property type="match status" value="2"/>
</dbReference>
<evidence type="ECO:0000256" key="7">
    <source>
        <dbReference type="ARBA" id="ARBA00023175"/>
    </source>
</evidence>
<evidence type="ECO:0000313" key="12">
    <source>
        <dbReference type="Proteomes" id="UP000274922"/>
    </source>
</evidence>
<dbReference type="EMBL" id="ML014168">
    <property type="protein sequence ID" value="RKP01558.1"/>
    <property type="molecule type" value="Genomic_DNA"/>
</dbReference>
<keyword evidence="5" id="KW-0175">Coiled coil</keyword>
<dbReference type="AlphaFoldDB" id="A0A4P9X8G3"/>
<evidence type="ECO:0000313" key="11">
    <source>
        <dbReference type="EMBL" id="RKP01558.1"/>
    </source>
</evidence>
<dbReference type="GO" id="GO:0003774">
    <property type="term" value="F:cytoskeletal motor activity"/>
    <property type="evidence" value="ECO:0007669"/>
    <property type="project" value="UniProtKB-UniRule"/>
</dbReference>
<protein>
    <recommendedName>
        <fullName evidence="10">Myosin motor domain-containing protein</fullName>
    </recommendedName>
</protein>
<accession>A0A4P9X8G3</accession>
<keyword evidence="4 9" id="KW-0067">ATP-binding</keyword>
<dbReference type="InterPro" id="IPR000048">
    <property type="entry name" value="IQ_motif_EF-hand-BS"/>
</dbReference>
<feature type="non-terminal residue" evidence="11">
    <location>
        <position position="763"/>
    </location>
</feature>
<name>A0A4P9X8G3_9FUNG</name>
<dbReference type="InterPro" id="IPR036961">
    <property type="entry name" value="Kinesin_motor_dom_sf"/>
</dbReference>
<evidence type="ECO:0000256" key="6">
    <source>
        <dbReference type="ARBA" id="ARBA00023123"/>
    </source>
</evidence>
<dbReference type="PROSITE" id="PS50096">
    <property type="entry name" value="IQ"/>
    <property type="match status" value="1"/>
</dbReference>
<dbReference type="GO" id="GO:0016459">
    <property type="term" value="C:myosin complex"/>
    <property type="evidence" value="ECO:0007669"/>
    <property type="project" value="UniProtKB-KW"/>
</dbReference>
<dbReference type="InterPro" id="IPR027417">
    <property type="entry name" value="P-loop_NTPase"/>
</dbReference>
<dbReference type="OrthoDB" id="6108017at2759"/>
<dbReference type="PROSITE" id="PS51456">
    <property type="entry name" value="MYOSIN_MOTOR"/>
    <property type="match status" value="1"/>
</dbReference>
<organism evidence="11 12">
    <name type="scientific">Caulochytrium protostelioides</name>
    <dbReference type="NCBI Taxonomy" id="1555241"/>
    <lineage>
        <taxon>Eukaryota</taxon>
        <taxon>Fungi</taxon>
        <taxon>Fungi incertae sedis</taxon>
        <taxon>Chytridiomycota</taxon>
        <taxon>Chytridiomycota incertae sedis</taxon>
        <taxon>Chytridiomycetes</taxon>
        <taxon>Caulochytriales</taxon>
        <taxon>Caulochytriaceae</taxon>
        <taxon>Caulochytrium</taxon>
    </lineage>
</organism>
<proteinExistence type="inferred from homology"/>